<evidence type="ECO:0000313" key="4">
    <source>
        <dbReference type="Proteomes" id="UP000242205"/>
    </source>
</evidence>
<reference evidence="3 4" key="1">
    <citation type="submission" date="2018-01" db="EMBL/GenBank/DDBJ databases">
        <authorList>
            <person name="Fu G.-Y."/>
        </authorList>
    </citation>
    <scope>NUCLEOTIDE SEQUENCE [LARGE SCALE GENOMIC DNA]</scope>
    <source>
        <strain evidence="3 4">SY39</strain>
    </source>
</reference>
<sequence length="81" mass="9344">MREVQSSDAKTHLTQLLSEVERGESFIITRRGRAVARLVPAGDLRRGEIEKTMQQIVTLRASLPRIPVDEIRQARYEGHRY</sequence>
<dbReference type="NCBIfam" id="TIGR01552">
    <property type="entry name" value="phd_fam"/>
    <property type="match status" value="1"/>
</dbReference>
<dbReference type="InterPro" id="IPR006442">
    <property type="entry name" value="Antitoxin_Phd/YefM"/>
</dbReference>
<dbReference type="AlphaFoldDB" id="A0A2I6SB07"/>
<accession>A0A2I6SB07</accession>
<dbReference type="Gene3D" id="3.40.1620.10">
    <property type="entry name" value="YefM-like domain"/>
    <property type="match status" value="1"/>
</dbReference>
<evidence type="ECO:0000256" key="2">
    <source>
        <dbReference type="RuleBase" id="RU362080"/>
    </source>
</evidence>
<comment type="function">
    <text evidence="2">Antitoxin component of a type II toxin-antitoxin (TA) system.</text>
</comment>
<dbReference type="SUPFAM" id="SSF143120">
    <property type="entry name" value="YefM-like"/>
    <property type="match status" value="1"/>
</dbReference>
<evidence type="ECO:0000256" key="1">
    <source>
        <dbReference type="ARBA" id="ARBA00009981"/>
    </source>
</evidence>
<organism evidence="3 4">
    <name type="scientific">Pseudazoarcus pumilus</name>
    <dbReference type="NCBI Taxonomy" id="2067960"/>
    <lineage>
        <taxon>Bacteria</taxon>
        <taxon>Pseudomonadati</taxon>
        <taxon>Pseudomonadota</taxon>
        <taxon>Betaproteobacteria</taxon>
        <taxon>Rhodocyclales</taxon>
        <taxon>Zoogloeaceae</taxon>
        <taxon>Pseudazoarcus</taxon>
    </lineage>
</organism>
<comment type="similarity">
    <text evidence="1 2">Belongs to the phD/YefM antitoxin family.</text>
</comment>
<proteinExistence type="inferred from homology"/>
<protein>
    <recommendedName>
        <fullName evidence="2">Antitoxin</fullName>
    </recommendedName>
</protein>
<gene>
    <name evidence="3" type="ORF">C0099_10830</name>
</gene>
<dbReference type="Proteomes" id="UP000242205">
    <property type="component" value="Chromosome"/>
</dbReference>
<dbReference type="OrthoDB" id="9800503at2"/>
<dbReference type="InterPro" id="IPR036165">
    <property type="entry name" value="YefM-like_sf"/>
</dbReference>
<keyword evidence="4" id="KW-1185">Reference proteome</keyword>
<dbReference type="KEGG" id="atw:C0099_10830"/>
<dbReference type="Pfam" id="PF02604">
    <property type="entry name" value="PhdYeFM_antitox"/>
    <property type="match status" value="1"/>
</dbReference>
<name>A0A2I6SB07_9RHOO</name>
<evidence type="ECO:0000313" key="3">
    <source>
        <dbReference type="EMBL" id="AUN96440.1"/>
    </source>
</evidence>
<dbReference type="EMBL" id="CP025682">
    <property type="protein sequence ID" value="AUN96440.1"/>
    <property type="molecule type" value="Genomic_DNA"/>
</dbReference>
<dbReference type="RefSeq" id="WP_102248477.1">
    <property type="nucleotide sequence ID" value="NZ_CP025682.1"/>
</dbReference>